<keyword evidence="4" id="KW-1185">Reference proteome</keyword>
<keyword evidence="2" id="KW-0503">Monooxygenase</keyword>
<proteinExistence type="inferred from homology"/>
<accession>A0ABN3PJ94</accession>
<organism evidence="3 4">
    <name type="scientific">Actinomadura fulvescens</name>
    <dbReference type="NCBI Taxonomy" id="46160"/>
    <lineage>
        <taxon>Bacteria</taxon>
        <taxon>Bacillati</taxon>
        <taxon>Actinomycetota</taxon>
        <taxon>Actinomycetes</taxon>
        <taxon>Streptosporangiales</taxon>
        <taxon>Thermomonosporaceae</taxon>
        <taxon>Actinomadura</taxon>
    </lineage>
</organism>
<dbReference type="Proteomes" id="UP001501509">
    <property type="component" value="Unassembled WGS sequence"/>
</dbReference>
<dbReference type="EMBL" id="BAAATD010000001">
    <property type="protein sequence ID" value="GAA2581961.1"/>
    <property type="molecule type" value="Genomic_DNA"/>
</dbReference>
<evidence type="ECO:0000256" key="2">
    <source>
        <dbReference type="RuleBase" id="RU000461"/>
    </source>
</evidence>
<reference evidence="3 4" key="1">
    <citation type="journal article" date="2019" name="Int. J. Syst. Evol. Microbiol.">
        <title>The Global Catalogue of Microorganisms (GCM) 10K type strain sequencing project: providing services to taxonomists for standard genome sequencing and annotation.</title>
        <authorList>
            <consortium name="The Broad Institute Genomics Platform"/>
            <consortium name="The Broad Institute Genome Sequencing Center for Infectious Disease"/>
            <person name="Wu L."/>
            <person name="Ma J."/>
        </authorList>
    </citation>
    <scope>NUCLEOTIDE SEQUENCE [LARGE SCALE GENOMIC DNA]</scope>
    <source>
        <strain evidence="3 4">JCM 6833</strain>
    </source>
</reference>
<dbReference type="PRINTS" id="PR00385">
    <property type="entry name" value="P450"/>
</dbReference>
<dbReference type="InterPro" id="IPR017972">
    <property type="entry name" value="Cyt_P450_CS"/>
</dbReference>
<dbReference type="Pfam" id="PF00067">
    <property type="entry name" value="p450"/>
    <property type="match status" value="1"/>
</dbReference>
<dbReference type="InterPro" id="IPR001128">
    <property type="entry name" value="Cyt_P450"/>
</dbReference>
<name>A0ABN3PJ94_9ACTN</name>
<sequence>MVAVNAEGTGVSDQEAGLLAASLVSGGWESAAGALAAFAYLTLTTIQDGTSLYARLCAEPALIPTAVDELLRVAPNSVFGATQPRRVARDVQLGDVLVRAGELLIPSPHLAFGSGAHICVGAHLARLELQIALQQLTQRLPSLRLATAPENLRGRWDASVIRRPDTLPVTWN</sequence>
<gene>
    <name evidence="3" type="ORF">GCM10010411_13330</name>
</gene>
<dbReference type="Gene3D" id="1.10.630.10">
    <property type="entry name" value="Cytochrome P450"/>
    <property type="match status" value="1"/>
</dbReference>
<comment type="similarity">
    <text evidence="1 2">Belongs to the cytochrome P450 family.</text>
</comment>
<dbReference type="InterPro" id="IPR036396">
    <property type="entry name" value="Cyt_P450_sf"/>
</dbReference>
<protein>
    <recommendedName>
        <fullName evidence="5">Cytochrome P450</fullName>
    </recommendedName>
</protein>
<dbReference type="PANTHER" id="PTHR46696:SF1">
    <property type="entry name" value="CYTOCHROME P450 YJIB-RELATED"/>
    <property type="match status" value="1"/>
</dbReference>
<keyword evidence="2" id="KW-0349">Heme</keyword>
<comment type="caution">
    <text evidence="3">The sequence shown here is derived from an EMBL/GenBank/DDBJ whole genome shotgun (WGS) entry which is preliminary data.</text>
</comment>
<keyword evidence="2" id="KW-0560">Oxidoreductase</keyword>
<evidence type="ECO:0008006" key="5">
    <source>
        <dbReference type="Google" id="ProtNLM"/>
    </source>
</evidence>
<dbReference type="PANTHER" id="PTHR46696">
    <property type="entry name" value="P450, PUTATIVE (EUROFUNG)-RELATED"/>
    <property type="match status" value="1"/>
</dbReference>
<evidence type="ECO:0000313" key="3">
    <source>
        <dbReference type="EMBL" id="GAA2581961.1"/>
    </source>
</evidence>
<evidence type="ECO:0000313" key="4">
    <source>
        <dbReference type="Proteomes" id="UP001501509"/>
    </source>
</evidence>
<dbReference type="SUPFAM" id="SSF48264">
    <property type="entry name" value="Cytochrome P450"/>
    <property type="match status" value="1"/>
</dbReference>
<dbReference type="PROSITE" id="PS00086">
    <property type="entry name" value="CYTOCHROME_P450"/>
    <property type="match status" value="1"/>
</dbReference>
<keyword evidence="2" id="KW-0479">Metal-binding</keyword>
<evidence type="ECO:0000256" key="1">
    <source>
        <dbReference type="ARBA" id="ARBA00010617"/>
    </source>
</evidence>
<keyword evidence="2" id="KW-0408">Iron</keyword>